<dbReference type="InterPro" id="IPR029006">
    <property type="entry name" value="ADF-H/Gelsolin-like_dom_sf"/>
</dbReference>
<dbReference type="Gramene" id="KZN02190">
    <property type="protein sequence ID" value="KZN02190"/>
    <property type="gene ID" value="DCAR_010944"/>
</dbReference>
<comment type="similarity">
    <text evidence="1">Belongs to the actin-binding proteins ADF family.</text>
</comment>
<dbReference type="GO" id="GO:0030042">
    <property type="term" value="P:actin filament depolymerization"/>
    <property type="evidence" value="ECO:0007669"/>
    <property type="project" value="InterPro"/>
</dbReference>
<sequence length="167" mass="18946">MGVADQCKNTFLELQWKKVHRYVILMIAEKKNEVVVEKTGGPAESYDNFTSTLPENDCRYAVYDYDYMTSEKCQKSKILSWHEGKRTITMGYSVRRTEMYCVVFHAAISSHGSTAIKRLQETCFCAGDRQNCHTDGPGSGICICACTISDFIGIQQGIYKRNAPEKR</sequence>
<dbReference type="AlphaFoldDB" id="A0A166B0G5"/>
<dbReference type="Proteomes" id="UP000077755">
    <property type="component" value="Chromosome 3"/>
</dbReference>
<dbReference type="Pfam" id="PF00241">
    <property type="entry name" value="Cofilin_ADF"/>
    <property type="match status" value="1"/>
</dbReference>
<dbReference type="InterPro" id="IPR002108">
    <property type="entry name" value="ADF-H"/>
</dbReference>
<evidence type="ECO:0000313" key="4">
    <source>
        <dbReference type="Proteomes" id="UP000077755"/>
    </source>
</evidence>
<gene>
    <name evidence="3" type="ORF">DCAR_0312426</name>
</gene>
<dbReference type="EMBL" id="CP093345">
    <property type="protein sequence ID" value="WOG93145.1"/>
    <property type="molecule type" value="Genomic_DNA"/>
</dbReference>
<reference evidence="3" key="2">
    <citation type="submission" date="2022-03" db="EMBL/GenBank/DDBJ databases">
        <title>Draft title - Genomic analysis of global carrot germplasm unveils the trajectory of domestication and the origin of high carotenoid orange carrot.</title>
        <authorList>
            <person name="Iorizzo M."/>
            <person name="Ellison S."/>
            <person name="Senalik D."/>
            <person name="Macko-Podgorni A."/>
            <person name="Grzebelus D."/>
            <person name="Bostan H."/>
            <person name="Rolling W."/>
            <person name="Curaba J."/>
            <person name="Simon P."/>
        </authorList>
    </citation>
    <scope>NUCLEOTIDE SEQUENCE</scope>
    <source>
        <tissue evidence="3">Leaf</tissue>
    </source>
</reference>
<dbReference type="SMART" id="SM00102">
    <property type="entry name" value="ADF"/>
    <property type="match status" value="1"/>
</dbReference>
<dbReference type="PROSITE" id="PS51263">
    <property type="entry name" value="ADF_H"/>
    <property type="match status" value="1"/>
</dbReference>
<dbReference type="Gene3D" id="3.40.20.10">
    <property type="entry name" value="Severin"/>
    <property type="match status" value="1"/>
</dbReference>
<evidence type="ECO:0000256" key="2">
    <source>
        <dbReference type="ARBA" id="ARBA00023203"/>
    </source>
</evidence>
<name>A0A166B0G5_DAUCS</name>
<keyword evidence="4" id="KW-1185">Reference proteome</keyword>
<evidence type="ECO:0000313" key="3">
    <source>
        <dbReference type="EMBL" id="WOG93145.1"/>
    </source>
</evidence>
<dbReference type="GO" id="GO:0003779">
    <property type="term" value="F:actin binding"/>
    <property type="evidence" value="ECO:0007669"/>
    <property type="project" value="UniProtKB-KW"/>
</dbReference>
<protein>
    <submittedName>
        <fullName evidence="3">Uncharacterized protein</fullName>
    </submittedName>
</protein>
<dbReference type="SUPFAM" id="SSF55753">
    <property type="entry name" value="Actin depolymerizing proteins"/>
    <property type="match status" value="1"/>
</dbReference>
<proteinExistence type="inferred from homology"/>
<evidence type="ECO:0000256" key="1">
    <source>
        <dbReference type="ARBA" id="ARBA00006844"/>
    </source>
</evidence>
<dbReference type="PANTHER" id="PTHR11913">
    <property type="entry name" value="COFILIN-RELATED"/>
    <property type="match status" value="1"/>
</dbReference>
<dbReference type="InterPro" id="IPR017904">
    <property type="entry name" value="ADF/Cofilin"/>
</dbReference>
<accession>A0A166B0G5</accession>
<keyword evidence="2" id="KW-0009">Actin-binding</keyword>
<dbReference type="GO" id="GO:0015629">
    <property type="term" value="C:actin cytoskeleton"/>
    <property type="evidence" value="ECO:0007669"/>
    <property type="project" value="InterPro"/>
</dbReference>
<reference evidence="3" key="1">
    <citation type="journal article" date="2016" name="Nat. Genet.">
        <title>A high-quality carrot genome assembly provides new insights into carotenoid accumulation and asterid genome evolution.</title>
        <authorList>
            <person name="Iorizzo M."/>
            <person name="Ellison S."/>
            <person name="Senalik D."/>
            <person name="Zeng P."/>
            <person name="Satapoomin P."/>
            <person name="Huang J."/>
            <person name="Bowman M."/>
            <person name="Iovene M."/>
            <person name="Sanseverino W."/>
            <person name="Cavagnaro P."/>
            <person name="Yildiz M."/>
            <person name="Macko-Podgorni A."/>
            <person name="Moranska E."/>
            <person name="Grzebelus E."/>
            <person name="Grzebelus D."/>
            <person name="Ashrafi H."/>
            <person name="Zheng Z."/>
            <person name="Cheng S."/>
            <person name="Spooner D."/>
            <person name="Van Deynze A."/>
            <person name="Simon P."/>
        </authorList>
    </citation>
    <scope>NUCLEOTIDE SEQUENCE</scope>
    <source>
        <tissue evidence="3">Leaf</tissue>
    </source>
</reference>
<organism evidence="3 4">
    <name type="scientific">Daucus carota subsp. sativus</name>
    <name type="common">Carrot</name>
    <dbReference type="NCBI Taxonomy" id="79200"/>
    <lineage>
        <taxon>Eukaryota</taxon>
        <taxon>Viridiplantae</taxon>
        <taxon>Streptophyta</taxon>
        <taxon>Embryophyta</taxon>
        <taxon>Tracheophyta</taxon>
        <taxon>Spermatophyta</taxon>
        <taxon>Magnoliopsida</taxon>
        <taxon>eudicotyledons</taxon>
        <taxon>Gunneridae</taxon>
        <taxon>Pentapetalae</taxon>
        <taxon>asterids</taxon>
        <taxon>campanulids</taxon>
        <taxon>Apiales</taxon>
        <taxon>Apiaceae</taxon>
        <taxon>Apioideae</taxon>
        <taxon>Scandiceae</taxon>
        <taxon>Daucinae</taxon>
        <taxon>Daucus</taxon>
        <taxon>Daucus sect. Daucus</taxon>
    </lineage>
</organism>